<dbReference type="InterPro" id="IPR008972">
    <property type="entry name" value="Cupredoxin"/>
</dbReference>
<proteinExistence type="predicted"/>
<feature type="binding site" description="type 1 copper site" evidence="10">
    <location>
        <position position="129"/>
    </location>
    <ligand>
        <name>Cu cation</name>
        <dbReference type="ChEBI" id="CHEBI:23378"/>
        <label>1</label>
    </ligand>
</feature>
<feature type="region of interest" description="Disordered" evidence="11">
    <location>
        <begin position="26"/>
        <end position="77"/>
    </location>
</feature>
<dbReference type="CDD" id="cd04208">
    <property type="entry name" value="CuRO_2_CuNIR"/>
    <property type="match status" value="1"/>
</dbReference>
<feature type="binding site" description="type 1 copper site" evidence="10">
    <location>
        <position position="170"/>
    </location>
    <ligand>
        <name>Cu cation</name>
        <dbReference type="ChEBI" id="CHEBI:23378"/>
        <label>1</label>
    </ligand>
</feature>
<name>A0A1H3FLM3_9EURY</name>
<dbReference type="PANTHER" id="PTHR11709">
    <property type="entry name" value="MULTI-COPPER OXIDASE"/>
    <property type="match status" value="1"/>
</dbReference>
<comment type="subunit">
    <text evidence="2">Homotrimer.</text>
</comment>
<keyword evidence="6" id="KW-0677">Repeat</keyword>
<evidence type="ECO:0000256" key="1">
    <source>
        <dbReference type="ARBA" id="ARBA00001960"/>
    </source>
</evidence>
<feature type="binding site" description="type 1 copper site" evidence="10">
    <location>
        <position position="134"/>
    </location>
    <ligand>
        <name>Cu cation</name>
        <dbReference type="ChEBI" id="CHEBI:23378"/>
        <label>1</label>
    </ligand>
</feature>
<evidence type="ECO:0000259" key="12">
    <source>
        <dbReference type="Pfam" id="PF07732"/>
    </source>
</evidence>
<dbReference type="CDD" id="cd11020">
    <property type="entry name" value="CuRO_1_CuNIR"/>
    <property type="match status" value="1"/>
</dbReference>
<evidence type="ECO:0000256" key="9">
    <source>
        <dbReference type="ARBA" id="ARBA00049340"/>
    </source>
</evidence>
<evidence type="ECO:0000256" key="10">
    <source>
        <dbReference type="PIRSR" id="PIRSR601287-1"/>
    </source>
</evidence>
<protein>
    <recommendedName>
        <fullName evidence="4">Copper-containing nitrite reductase</fullName>
        <ecNumber evidence="3">1.7.2.1</ecNumber>
    </recommendedName>
</protein>
<evidence type="ECO:0000256" key="3">
    <source>
        <dbReference type="ARBA" id="ARBA00011882"/>
    </source>
</evidence>
<dbReference type="RefSeq" id="WP_089766625.1">
    <property type="nucleotide sequence ID" value="NZ_FNPB01000004.1"/>
</dbReference>
<evidence type="ECO:0000313" key="14">
    <source>
        <dbReference type="Proteomes" id="UP000199170"/>
    </source>
</evidence>
<dbReference type="GO" id="GO:0050421">
    <property type="term" value="F:nitrite reductase (NO-forming) activity"/>
    <property type="evidence" value="ECO:0007669"/>
    <property type="project" value="UniProtKB-EC"/>
</dbReference>
<dbReference type="OrthoDB" id="12293at2157"/>
<keyword evidence="8 10" id="KW-0186">Copper</keyword>
<dbReference type="SUPFAM" id="SSF49503">
    <property type="entry name" value="Cupredoxins"/>
    <property type="match status" value="2"/>
</dbReference>
<gene>
    <name evidence="13" type="ORF">SAMN04487946_10437</name>
</gene>
<evidence type="ECO:0000256" key="11">
    <source>
        <dbReference type="SAM" id="MobiDB-lite"/>
    </source>
</evidence>
<feature type="compositionally biased region" description="Low complexity" evidence="11">
    <location>
        <begin position="36"/>
        <end position="46"/>
    </location>
</feature>
<dbReference type="InterPro" id="IPR045087">
    <property type="entry name" value="Cu-oxidase_fam"/>
</dbReference>
<comment type="catalytic activity">
    <reaction evidence="9">
        <text>nitric oxide + Fe(III)-[cytochrome c] + H2O = Fe(II)-[cytochrome c] + nitrite + 2 H(+)</text>
        <dbReference type="Rhea" id="RHEA:15233"/>
        <dbReference type="Rhea" id="RHEA-COMP:10350"/>
        <dbReference type="Rhea" id="RHEA-COMP:14399"/>
        <dbReference type="ChEBI" id="CHEBI:15377"/>
        <dbReference type="ChEBI" id="CHEBI:15378"/>
        <dbReference type="ChEBI" id="CHEBI:16301"/>
        <dbReference type="ChEBI" id="CHEBI:16480"/>
        <dbReference type="ChEBI" id="CHEBI:29033"/>
        <dbReference type="ChEBI" id="CHEBI:29034"/>
        <dbReference type="EC" id="1.7.2.1"/>
    </reaction>
</comment>
<dbReference type="Pfam" id="PF07732">
    <property type="entry name" value="Cu-oxidase_3"/>
    <property type="match status" value="1"/>
</dbReference>
<dbReference type="PRINTS" id="PR00695">
    <property type="entry name" value="CUNO2RDTASE"/>
</dbReference>
<feature type="binding site" description="type 1 copper site" evidence="10">
    <location>
        <position position="328"/>
    </location>
    <ligand>
        <name>Cu cation</name>
        <dbReference type="ChEBI" id="CHEBI:23378"/>
        <label>1</label>
    </ligand>
</feature>
<evidence type="ECO:0000256" key="2">
    <source>
        <dbReference type="ARBA" id="ARBA00011233"/>
    </source>
</evidence>
<dbReference type="Gene3D" id="2.60.40.420">
    <property type="entry name" value="Cupredoxins - blue copper proteins"/>
    <property type="match status" value="2"/>
</dbReference>
<feature type="compositionally biased region" description="Acidic residues" evidence="11">
    <location>
        <begin position="361"/>
        <end position="370"/>
    </location>
</feature>
<evidence type="ECO:0000256" key="4">
    <source>
        <dbReference type="ARBA" id="ARBA00017290"/>
    </source>
</evidence>
<dbReference type="PANTHER" id="PTHR11709:SF394">
    <property type="entry name" value="FI03373P-RELATED"/>
    <property type="match status" value="1"/>
</dbReference>
<dbReference type="GO" id="GO:0005507">
    <property type="term" value="F:copper ion binding"/>
    <property type="evidence" value="ECO:0007669"/>
    <property type="project" value="InterPro"/>
</dbReference>
<evidence type="ECO:0000313" key="13">
    <source>
        <dbReference type="EMBL" id="SDX91830.1"/>
    </source>
</evidence>
<comment type="cofactor">
    <cofactor evidence="10">
        <name>Cu(2+)</name>
        <dbReference type="ChEBI" id="CHEBI:29036"/>
    </cofactor>
</comment>
<feature type="binding site" description="type 1 copper site" evidence="10">
    <location>
        <position position="178"/>
    </location>
    <ligand>
        <name>Cu cation</name>
        <dbReference type="ChEBI" id="CHEBI:23378"/>
        <label>1</label>
    </ligand>
</feature>
<feature type="region of interest" description="Disordered" evidence="11">
    <location>
        <begin position="345"/>
        <end position="370"/>
    </location>
</feature>
<evidence type="ECO:0000256" key="8">
    <source>
        <dbReference type="ARBA" id="ARBA00023008"/>
    </source>
</evidence>
<dbReference type="SMR" id="A0A1H3FLM3"/>
<keyword evidence="7" id="KW-0560">Oxidoreductase</keyword>
<dbReference type="EMBL" id="FNPB01000004">
    <property type="protein sequence ID" value="SDX91830.1"/>
    <property type="molecule type" value="Genomic_DNA"/>
</dbReference>
<feature type="binding site" description="type 1 copper site" evidence="10">
    <location>
        <position position="183"/>
    </location>
    <ligand>
        <name>Cu cation</name>
        <dbReference type="ChEBI" id="CHEBI:23378"/>
        <label>1</label>
    </ligand>
</feature>
<keyword evidence="14" id="KW-1185">Reference proteome</keyword>
<evidence type="ECO:0000256" key="6">
    <source>
        <dbReference type="ARBA" id="ARBA00022737"/>
    </source>
</evidence>
<reference evidence="14" key="1">
    <citation type="submission" date="2016-10" db="EMBL/GenBank/DDBJ databases">
        <authorList>
            <person name="Varghese N."/>
            <person name="Submissions S."/>
        </authorList>
    </citation>
    <scope>NUCLEOTIDE SEQUENCE [LARGE SCALE GENOMIC DNA]</scope>
    <source>
        <strain evidence="14">CGMCC 1.10118</strain>
    </source>
</reference>
<dbReference type="PROSITE" id="PS51257">
    <property type="entry name" value="PROKAR_LIPOPROTEIN"/>
    <property type="match status" value="1"/>
</dbReference>
<feature type="domain" description="Plastocyanin-like" evidence="12">
    <location>
        <begin position="85"/>
        <end position="192"/>
    </location>
</feature>
<dbReference type="AlphaFoldDB" id="A0A1H3FLM3"/>
<dbReference type="EC" id="1.7.2.1" evidence="3"/>
<feature type="binding site" description="type 1 copper site" evidence="10">
    <location>
        <position position="169"/>
    </location>
    <ligand>
        <name>Cu cation</name>
        <dbReference type="ChEBI" id="CHEBI:23378"/>
        <label>1</label>
    </ligand>
</feature>
<accession>A0A1H3FLM3</accession>
<dbReference type="Proteomes" id="UP000199170">
    <property type="component" value="Unassembled WGS sequence"/>
</dbReference>
<dbReference type="FunFam" id="2.60.40.420:FF:000093">
    <property type="entry name" value="Copper-containing nitrite reductase"/>
    <property type="match status" value="1"/>
</dbReference>
<dbReference type="InterPro" id="IPR011707">
    <property type="entry name" value="Cu-oxidase-like_N"/>
</dbReference>
<evidence type="ECO:0000256" key="7">
    <source>
        <dbReference type="ARBA" id="ARBA00023002"/>
    </source>
</evidence>
<organism evidence="13 14">
    <name type="scientific">Halobellus clavatus</name>
    <dbReference type="NCBI Taxonomy" id="660517"/>
    <lineage>
        <taxon>Archaea</taxon>
        <taxon>Methanobacteriati</taxon>
        <taxon>Methanobacteriota</taxon>
        <taxon>Stenosarchaea group</taxon>
        <taxon>Halobacteria</taxon>
        <taxon>Halobacteriales</taxon>
        <taxon>Haloferacaceae</taxon>
        <taxon>Halobellus</taxon>
    </lineage>
</organism>
<dbReference type="STRING" id="660517.SAMN04487946_10437"/>
<keyword evidence="5 10" id="KW-0479">Metal-binding</keyword>
<comment type="cofactor">
    <cofactor evidence="1 10">
        <name>Cu(+)</name>
        <dbReference type="ChEBI" id="CHEBI:49552"/>
    </cofactor>
</comment>
<dbReference type="NCBIfam" id="TIGR02376">
    <property type="entry name" value="Cu_nitrite_red"/>
    <property type="match status" value="1"/>
</dbReference>
<sequence>MFDTTRRRTLEWLGIGGAASIAGCASQAPTAEDTGASTSTAQSTSTPKPTDTDRVAADPADVPDPISRSESTHHDITLTTEEVVAEIEAGVTFSYMTFDGQVPGPMIRVRQGDTVSLTLENPPESQMGHNVDFHAVYGTGGGAVATTAAPGEANGMEFQARYPGAYIYHCAVTNLDYHISSGMFGMIVVELPEGLPPVDKEFYLGQHEIYTDKGVGESGHHGFSFENMANEQPTYVVFNGEKYPFTPDRYGTLSVEQGERVRVFLVDGGPNYSSNFHPIGNVWSKGYRDGSLEPPIEKHLQTAKVPPGSCFVGEMETPVPERIKLVDHALSRVARRGLLAEIDVAGEERPEIFDPNPDTAGSEDEEGSAY</sequence>
<dbReference type="InterPro" id="IPR001287">
    <property type="entry name" value="NO2-reductase_Cu"/>
</dbReference>
<evidence type="ECO:0000256" key="5">
    <source>
        <dbReference type="ARBA" id="ARBA00022723"/>
    </source>
</evidence>